<proteinExistence type="predicted"/>
<dbReference type="Proteomes" id="UP000054560">
    <property type="component" value="Unassembled WGS sequence"/>
</dbReference>
<organism evidence="5 6">
    <name type="scientific">Sphaeroforma arctica JP610</name>
    <dbReference type="NCBI Taxonomy" id="667725"/>
    <lineage>
        <taxon>Eukaryota</taxon>
        <taxon>Ichthyosporea</taxon>
        <taxon>Ichthyophonida</taxon>
        <taxon>Sphaeroforma</taxon>
    </lineage>
</organism>
<dbReference type="GeneID" id="25913199"/>
<keyword evidence="1" id="KW-0227">DNA damage</keyword>
<keyword evidence="3" id="KW-0234">DNA repair</keyword>
<evidence type="ECO:0000313" key="5">
    <source>
        <dbReference type="EMBL" id="KNC74766.1"/>
    </source>
</evidence>
<sequence length="278" mass="30517">MDRCTQDDLEIPLHKGNETPLKRMHLDQFAYKRLTRSAMKRKRIPERVLGRPKIGTGTCAADVNLRGENPFSSIAKGTLDGMCPVVKRRKRPVRGSHAKKEPPVHGIEPSTKHRASALSPSPALSQTCPKRTEDKSQTQRPSGASAGAARSAVADTEVRPQAGIQAVALSNRTDPPSRDFAQYLGSMHPLRVVFVGHNPSDTSWRHSQPYAHKSNRFWRLVGESGLVPVNLAQPHHFAQLPEAVGVGFVDLYVTSGSDASCVKGDQGATLRCVRWCMY</sequence>
<dbReference type="InterPro" id="IPR036895">
    <property type="entry name" value="Uracil-DNA_glycosylase-like_sf"/>
</dbReference>
<dbReference type="EMBL" id="KQ244106">
    <property type="protein sequence ID" value="KNC74766.1"/>
    <property type="molecule type" value="Genomic_DNA"/>
</dbReference>
<dbReference type="Gene3D" id="3.40.470.10">
    <property type="entry name" value="Uracil-DNA glycosylase-like domain"/>
    <property type="match status" value="1"/>
</dbReference>
<feature type="compositionally biased region" description="Low complexity" evidence="4">
    <location>
        <begin position="116"/>
        <end position="125"/>
    </location>
</feature>
<reference evidence="5 6" key="1">
    <citation type="submission" date="2011-02" db="EMBL/GenBank/DDBJ databases">
        <title>The Genome Sequence of Sphaeroforma arctica JP610.</title>
        <authorList>
            <consortium name="The Broad Institute Genome Sequencing Platform"/>
            <person name="Russ C."/>
            <person name="Cuomo C."/>
            <person name="Young S.K."/>
            <person name="Zeng Q."/>
            <person name="Gargeya S."/>
            <person name="Alvarado L."/>
            <person name="Berlin A."/>
            <person name="Chapman S.B."/>
            <person name="Chen Z."/>
            <person name="Freedman E."/>
            <person name="Gellesch M."/>
            <person name="Goldberg J."/>
            <person name="Griggs A."/>
            <person name="Gujja S."/>
            <person name="Heilman E."/>
            <person name="Heiman D."/>
            <person name="Howarth C."/>
            <person name="Mehta T."/>
            <person name="Neiman D."/>
            <person name="Pearson M."/>
            <person name="Roberts A."/>
            <person name="Saif S."/>
            <person name="Shea T."/>
            <person name="Shenoy N."/>
            <person name="Sisk P."/>
            <person name="Stolte C."/>
            <person name="Sykes S."/>
            <person name="White J."/>
            <person name="Yandava C."/>
            <person name="Burger G."/>
            <person name="Gray M.W."/>
            <person name="Holland P.W.H."/>
            <person name="King N."/>
            <person name="Lang F.B.F."/>
            <person name="Roger A.J."/>
            <person name="Ruiz-Trillo I."/>
            <person name="Haas B."/>
            <person name="Nusbaum C."/>
            <person name="Birren B."/>
        </authorList>
    </citation>
    <scope>NUCLEOTIDE SEQUENCE [LARGE SCALE GENOMIC DNA]</scope>
    <source>
        <strain evidence="5 6">JP610</strain>
    </source>
</reference>
<dbReference type="GO" id="GO:0004844">
    <property type="term" value="F:uracil DNA N-glycosylase activity"/>
    <property type="evidence" value="ECO:0007669"/>
    <property type="project" value="TreeGrafter"/>
</dbReference>
<dbReference type="PANTHER" id="PTHR12159">
    <property type="entry name" value="G/T AND G/U MISMATCH-SPECIFIC DNA GLYCOSYLASE"/>
    <property type="match status" value="1"/>
</dbReference>
<feature type="region of interest" description="Disordered" evidence="4">
    <location>
        <begin position="88"/>
        <end position="159"/>
    </location>
</feature>
<dbReference type="InterPro" id="IPR015637">
    <property type="entry name" value="MUG/TDG"/>
</dbReference>
<dbReference type="SUPFAM" id="SSF52141">
    <property type="entry name" value="Uracil-DNA glycosylase-like"/>
    <property type="match status" value="1"/>
</dbReference>
<evidence type="ECO:0000256" key="4">
    <source>
        <dbReference type="SAM" id="MobiDB-lite"/>
    </source>
</evidence>
<evidence type="ECO:0008006" key="7">
    <source>
        <dbReference type="Google" id="ProtNLM"/>
    </source>
</evidence>
<dbReference type="STRING" id="667725.A0A0L0FE68"/>
<feature type="compositionally biased region" description="Basic residues" evidence="4">
    <location>
        <begin position="88"/>
        <end position="97"/>
    </location>
</feature>
<dbReference type="RefSeq" id="XP_014148668.1">
    <property type="nucleotide sequence ID" value="XM_014293193.1"/>
</dbReference>
<dbReference type="AlphaFoldDB" id="A0A0L0FE68"/>
<feature type="compositionally biased region" description="Low complexity" evidence="4">
    <location>
        <begin position="142"/>
        <end position="154"/>
    </location>
</feature>
<dbReference type="PANTHER" id="PTHR12159:SF9">
    <property type="entry name" value="G_T MISMATCH-SPECIFIC THYMINE DNA GLYCOSYLASE"/>
    <property type="match status" value="1"/>
</dbReference>
<keyword evidence="2" id="KW-0378">Hydrolase</keyword>
<gene>
    <name evidence="5" type="ORF">SARC_12695</name>
</gene>
<protein>
    <recommendedName>
        <fullName evidence="7">Uracil-DNA glycosylase-like domain-containing protein</fullName>
    </recommendedName>
</protein>
<evidence type="ECO:0000256" key="3">
    <source>
        <dbReference type="ARBA" id="ARBA00023204"/>
    </source>
</evidence>
<keyword evidence="6" id="KW-1185">Reference proteome</keyword>
<name>A0A0L0FE68_9EUKA</name>
<evidence type="ECO:0000256" key="2">
    <source>
        <dbReference type="ARBA" id="ARBA00022801"/>
    </source>
</evidence>
<dbReference type="GO" id="GO:0008263">
    <property type="term" value="F:pyrimidine-specific mismatch base pair DNA N-glycosylase activity"/>
    <property type="evidence" value="ECO:0007669"/>
    <property type="project" value="TreeGrafter"/>
</dbReference>
<evidence type="ECO:0000256" key="1">
    <source>
        <dbReference type="ARBA" id="ARBA00022763"/>
    </source>
</evidence>
<accession>A0A0L0FE68</accession>
<dbReference type="OrthoDB" id="565731at2759"/>
<dbReference type="GO" id="GO:0006285">
    <property type="term" value="P:base-excision repair, AP site formation"/>
    <property type="evidence" value="ECO:0007669"/>
    <property type="project" value="InterPro"/>
</dbReference>
<evidence type="ECO:0000313" key="6">
    <source>
        <dbReference type="Proteomes" id="UP000054560"/>
    </source>
</evidence>